<dbReference type="RefSeq" id="XP_018277687.1">
    <property type="nucleotide sequence ID" value="XM_018421446.1"/>
</dbReference>
<accession>A0A0J0XJG6</accession>
<dbReference type="GeneID" id="28982049"/>
<proteinExistence type="predicted"/>
<feature type="domain" description="AN1-type" evidence="6">
    <location>
        <begin position="22"/>
        <end position="61"/>
    </location>
</feature>
<evidence type="ECO:0000256" key="2">
    <source>
        <dbReference type="ARBA" id="ARBA00022737"/>
    </source>
</evidence>
<evidence type="ECO:0000313" key="7">
    <source>
        <dbReference type="EMBL" id="KLT41196.1"/>
    </source>
</evidence>
<feature type="compositionally biased region" description="Low complexity" evidence="5">
    <location>
        <begin position="200"/>
        <end position="211"/>
    </location>
</feature>
<evidence type="ECO:0000256" key="1">
    <source>
        <dbReference type="ARBA" id="ARBA00022723"/>
    </source>
</evidence>
<keyword evidence="4" id="KW-0862">Zinc</keyword>
<protein>
    <recommendedName>
        <fullName evidence="6">AN1-type domain-containing protein</fullName>
    </recommendedName>
</protein>
<evidence type="ECO:0000313" key="8">
    <source>
        <dbReference type="Proteomes" id="UP000053611"/>
    </source>
</evidence>
<keyword evidence="1" id="KW-0479">Metal-binding</keyword>
<dbReference type="PANTHER" id="PTHR14677">
    <property type="entry name" value="ARSENITE INDUCUBLE RNA ASSOCIATED PROTEIN AIP-1-RELATED"/>
    <property type="match status" value="1"/>
</dbReference>
<dbReference type="SUPFAM" id="SSF118310">
    <property type="entry name" value="AN1-like Zinc finger"/>
    <property type="match status" value="2"/>
</dbReference>
<dbReference type="AlphaFoldDB" id="A0A0J0XJG6"/>
<name>A0A0J0XJG6_9TREE</name>
<evidence type="ECO:0000256" key="4">
    <source>
        <dbReference type="ARBA" id="ARBA00022833"/>
    </source>
</evidence>
<dbReference type="Pfam" id="PF01428">
    <property type="entry name" value="zf-AN1"/>
    <property type="match status" value="2"/>
</dbReference>
<keyword evidence="3" id="KW-0863">Zinc-finger</keyword>
<evidence type="ECO:0000256" key="5">
    <source>
        <dbReference type="SAM" id="MobiDB-lite"/>
    </source>
</evidence>
<evidence type="ECO:0000256" key="3">
    <source>
        <dbReference type="ARBA" id="ARBA00022771"/>
    </source>
</evidence>
<feature type="domain" description="AN1-type" evidence="6">
    <location>
        <begin position="122"/>
        <end position="161"/>
    </location>
</feature>
<feature type="region of interest" description="Disordered" evidence="5">
    <location>
        <begin position="277"/>
        <end position="301"/>
    </location>
</feature>
<evidence type="ECO:0000259" key="6">
    <source>
        <dbReference type="SMART" id="SM00154"/>
    </source>
</evidence>
<gene>
    <name evidence="7" type="ORF">CC85DRAFT_276530</name>
</gene>
<dbReference type="PANTHER" id="PTHR14677:SF40">
    <property type="entry name" value="CDC48-ASSOCIATED UBIQUITIN-LIKE_ZINC FINGER PROTEIN 1"/>
    <property type="match status" value="1"/>
</dbReference>
<keyword evidence="2" id="KW-0677">Repeat</keyword>
<dbReference type="OrthoDB" id="431929at2759"/>
<dbReference type="Gene3D" id="4.10.1110.10">
    <property type="entry name" value="AN1-like Zinc finger"/>
    <property type="match status" value="2"/>
</dbReference>
<dbReference type="EMBL" id="KQ087222">
    <property type="protein sequence ID" value="KLT41196.1"/>
    <property type="molecule type" value="Genomic_DNA"/>
</dbReference>
<feature type="compositionally biased region" description="Polar residues" evidence="5">
    <location>
        <begin position="156"/>
        <end position="168"/>
    </location>
</feature>
<organism evidence="7 8">
    <name type="scientific">Cutaneotrichosporon oleaginosum</name>
    <dbReference type="NCBI Taxonomy" id="879819"/>
    <lineage>
        <taxon>Eukaryota</taxon>
        <taxon>Fungi</taxon>
        <taxon>Dikarya</taxon>
        <taxon>Basidiomycota</taxon>
        <taxon>Agaricomycotina</taxon>
        <taxon>Tremellomycetes</taxon>
        <taxon>Trichosporonales</taxon>
        <taxon>Trichosporonaceae</taxon>
        <taxon>Cutaneotrichosporon</taxon>
    </lineage>
</organism>
<dbReference type="SMART" id="SM00154">
    <property type="entry name" value="ZnF_AN1"/>
    <property type="match status" value="2"/>
</dbReference>
<dbReference type="GO" id="GO:0008270">
    <property type="term" value="F:zinc ion binding"/>
    <property type="evidence" value="ECO:0007669"/>
    <property type="project" value="UniProtKB-KW"/>
</dbReference>
<dbReference type="InterPro" id="IPR035896">
    <property type="entry name" value="AN1-like_Znf"/>
</dbReference>
<reference evidence="7 8" key="1">
    <citation type="submission" date="2015-03" db="EMBL/GenBank/DDBJ databases">
        <title>Genomics and transcriptomics of the oil-accumulating basidiomycete yeast T. oleaginosus allow insights into substrate utilization and the diverse evolutionary trajectories of mating systems in fungi.</title>
        <authorList>
            <consortium name="DOE Joint Genome Institute"/>
            <person name="Kourist R."/>
            <person name="Kracht O."/>
            <person name="Bracharz F."/>
            <person name="Lipzen A."/>
            <person name="Nolan M."/>
            <person name="Ohm R."/>
            <person name="Grigoriev I."/>
            <person name="Sun S."/>
            <person name="Heitman J."/>
            <person name="Bruck T."/>
            <person name="Nowrousian M."/>
        </authorList>
    </citation>
    <scope>NUCLEOTIDE SEQUENCE [LARGE SCALE GENOMIC DNA]</scope>
    <source>
        <strain evidence="7 8">IBC0246</strain>
    </source>
</reference>
<dbReference type="STRING" id="879819.A0A0J0XJG6"/>
<feature type="compositionally biased region" description="Basic and acidic residues" evidence="5">
    <location>
        <begin position="292"/>
        <end position="301"/>
    </location>
</feature>
<sequence>MSASPSPTPSSRDELMFLGTACHHRACNLHDFLPFYCPACKLAFCQPHFLPSAHQCTAPLPPSMVDRIAPQCPMCDQIVPSSADPNEAVERHILSGTCAGIEGGAARKKAILRQRKDKGEICFRRGCTKVLVVPMKCEGCAHAFCPPHRHAPAHSCTATPESSRSGTPQGKPAAAAGKSAMSRLLGAQAKPPSQPPAKPAPKLAAPKPQHAVQVEARAAAAAAAVKRAGQDVKVPFVKSKEEKRAHDELQSTIKSLKTRHDKGLLTPAEEVRYAELIGKQESRRRRGSASGGKKDKDCVIM</sequence>
<dbReference type="InterPro" id="IPR000058">
    <property type="entry name" value="Znf_AN1"/>
</dbReference>
<feature type="region of interest" description="Disordered" evidence="5">
    <location>
        <begin position="151"/>
        <end position="211"/>
    </location>
</feature>
<dbReference type="GO" id="GO:0005737">
    <property type="term" value="C:cytoplasm"/>
    <property type="evidence" value="ECO:0007669"/>
    <property type="project" value="TreeGrafter"/>
</dbReference>
<dbReference type="InterPro" id="IPR057357">
    <property type="entry name" value="Znf-C2H2_ZFAND2A/B"/>
</dbReference>
<dbReference type="Pfam" id="PF25403">
    <property type="entry name" value="zf-C2H2_ZFAND2"/>
    <property type="match status" value="1"/>
</dbReference>
<keyword evidence="8" id="KW-1185">Reference proteome</keyword>
<dbReference type="Proteomes" id="UP000053611">
    <property type="component" value="Unassembled WGS sequence"/>
</dbReference>